<name>A0A7Y9FKH0_9SPHN</name>
<protein>
    <submittedName>
        <fullName evidence="1">Uncharacterized protein</fullName>
    </submittedName>
</protein>
<dbReference type="EMBL" id="JACCBY010000001">
    <property type="protein sequence ID" value="NYD88935.1"/>
    <property type="molecule type" value="Genomic_DNA"/>
</dbReference>
<keyword evidence="2" id="KW-1185">Reference proteome</keyword>
<dbReference type="Proteomes" id="UP000517753">
    <property type="component" value="Unassembled WGS sequence"/>
</dbReference>
<gene>
    <name evidence="1" type="ORF">HD841_000704</name>
</gene>
<accession>A0A7Y9FKH0</accession>
<sequence>MSSLSLTFLAFGAALIVAALSASCANRERPRNV</sequence>
<reference evidence="1 2" key="2">
    <citation type="submission" date="2020-08" db="EMBL/GenBank/DDBJ databases">
        <title>The Agave Microbiome: Exploring the role of microbial communities in plant adaptations to desert environments.</title>
        <authorList>
            <person name="Partida-Martinez L.P."/>
        </authorList>
    </citation>
    <scope>NUCLEOTIDE SEQUENCE [LARGE SCALE GENOMIC DNA]</scope>
    <source>
        <strain evidence="1 2">AS2.3</strain>
    </source>
</reference>
<dbReference type="AlphaFoldDB" id="A0A7Y9FKH0"/>
<reference evidence="1 2" key="1">
    <citation type="submission" date="2020-07" db="EMBL/GenBank/DDBJ databases">
        <authorList>
            <person name="Partida-Martinez L."/>
            <person name="Huntemann M."/>
            <person name="Clum A."/>
            <person name="Wang J."/>
            <person name="Palaniappan K."/>
            <person name="Ritter S."/>
            <person name="Chen I.-M."/>
            <person name="Stamatis D."/>
            <person name="Reddy T."/>
            <person name="O'Malley R."/>
            <person name="Daum C."/>
            <person name="Shapiro N."/>
            <person name="Ivanova N."/>
            <person name="Kyrpides N."/>
            <person name="Woyke T."/>
        </authorList>
    </citation>
    <scope>NUCLEOTIDE SEQUENCE [LARGE SCALE GENOMIC DNA]</scope>
    <source>
        <strain evidence="1 2">AS2.3</strain>
    </source>
</reference>
<evidence type="ECO:0000313" key="2">
    <source>
        <dbReference type="Proteomes" id="UP000517753"/>
    </source>
</evidence>
<proteinExistence type="predicted"/>
<comment type="caution">
    <text evidence="1">The sequence shown here is derived from an EMBL/GenBank/DDBJ whole genome shotgun (WGS) entry which is preliminary data.</text>
</comment>
<organism evidence="1 2">
    <name type="scientific">Sphingomonas melonis</name>
    <dbReference type="NCBI Taxonomy" id="152682"/>
    <lineage>
        <taxon>Bacteria</taxon>
        <taxon>Pseudomonadati</taxon>
        <taxon>Pseudomonadota</taxon>
        <taxon>Alphaproteobacteria</taxon>
        <taxon>Sphingomonadales</taxon>
        <taxon>Sphingomonadaceae</taxon>
        <taxon>Sphingomonas</taxon>
    </lineage>
</organism>
<evidence type="ECO:0000313" key="1">
    <source>
        <dbReference type="EMBL" id="NYD88935.1"/>
    </source>
</evidence>